<feature type="compositionally biased region" description="Pro residues" evidence="1">
    <location>
        <begin position="392"/>
        <end position="410"/>
    </location>
</feature>
<dbReference type="EMBL" id="CP003243">
    <property type="protein sequence ID" value="AFC99188.1"/>
    <property type="molecule type" value="Genomic_DNA"/>
</dbReference>
<protein>
    <recommendedName>
        <fullName evidence="5">Next to BRCA1 central domain-containing protein</fullName>
    </recommendedName>
</protein>
<dbReference type="STRING" id="1041930.Mtc_0421"/>
<dbReference type="AlphaFoldDB" id="H8I449"/>
<dbReference type="eggNOG" id="arCOG03269">
    <property type="taxonomic scope" value="Archaea"/>
</dbReference>
<keyword evidence="4" id="KW-1185">Reference proteome</keyword>
<sequence>MSGFRRKHADDAVSELQDTLVLLAILIIAVLLIKNLVGDNLVLSLLDFGKFKVWGADNEVSYPSDAPLVTIINPPDGSRFYADRYTSISGSVQTIPNRHASQVYYRLNGGPWVRAALSDNNWMGSAQRYPEGSYHVEAVAYDSTGMESPIASSTFETIWRPYPDAAYVSDDVPEVMTAGDPYNIHINYSNTGYLSWNSSGGYRLSPSGSTMSLPPIGLGSVEVEPNISHVFSLSVVAPGAGDYTVGYRMWCADYEWFGEEFSKKVKVLESYHDARVVSMDMPAEMTVGETRLVSIVMQNMGSAAWFAEGNGTAYLWMVDGTSGAAYKFNGSSDRILMAPGSVVRSGSNYTFQFTIKAPSPGSYYTQYRMVWDGHYAFGQVAGCTINVKALPTPTPAPTQRPPASPTPTPEPQYNAHGKMTLFLSDGFEYTGPVRYFYDGPLGNHFEKSSRGASDNNDPRWDWDIGGPNGHYKIYNDVNHYSGGLQFEMNNGGNKGKVVFRQQQS</sequence>
<evidence type="ECO:0000256" key="1">
    <source>
        <dbReference type="SAM" id="MobiDB-lite"/>
    </source>
</evidence>
<reference evidence="3 4" key="1">
    <citation type="journal article" date="2012" name="J. Bacteriol.">
        <title>Complete genome sequence of a thermophilic methanogen, Methanocella conradii HZ254, isolated from Chinese rice field soil.</title>
        <authorList>
            <person name="Lu Z."/>
            <person name="Lu Y."/>
        </authorList>
    </citation>
    <scope>NUCLEOTIDE SEQUENCE [LARGE SCALE GENOMIC DNA]</scope>
    <source>
        <strain evidence="4">DSM 24694 / JCM 17849 / CGMCC 1.5162 / HZ254</strain>
    </source>
</reference>
<dbReference type="Proteomes" id="UP000005233">
    <property type="component" value="Chromosome"/>
</dbReference>
<evidence type="ECO:0000256" key="2">
    <source>
        <dbReference type="SAM" id="Phobius"/>
    </source>
</evidence>
<proteinExistence type="predicted"/>
<keyword evidence="2" id="KW-1133">Transmembrane helix</keyword>
<feature type="region of interest" description="Disordered" evidence="1">
    <location>
        <begin position="391"/>
        <end position="412"/>
    </location>
</feature>
<dbReference type="OrthoDB" id="147304at2157"/>
<organism evidence="3 4">
    <name type="scientific">Methanocella conradii (strain DSM 24694 / JCM 17849 / CGMCC 1.5162 / HZ254)</name>
    <dbReference type="NCBI Taxonomy" id="1041930"/>
    <lineage>
        <taxon>Archaea</taxon>
        <taxon>Methanobacteriati</taxon>
        <taxon>Methanobacteriota</taxon>
        <taxon>Stenosarchaea group</taxon>
        <taxon>Methanomicrobia</taxon>
        <taxon>Methanocellales</taxon>
        <taxon>Methanocellaceae</taxon>
        <taxon>Methanocella</taxon>
    </lineage>
</organism>
<gene>
    <name evidence="3" type="ordered locus">Mtc_0421</name>
</gene>
<name>H8I449_METCZ</name>
<dbReference type="InterPro" id="IPR013783">
    <property type="entry name" value="Ig-like_fold"/>
</dbReference>
<keyword evidence="2" id="KW-0472">Membrane</keyword>
<evidence type="ECO:0008006" key="5">
    <source>
        <dbReference type="Google" id="ProtNLM"/>
    </source>
</evidence>
<accession>H8I449</accession>
<dbReference type="RefSeq" id="WP_014405027.1">
    <property type="nucleotide sequence ID" value="NC_017034.1"/>
</dbReference>
<dbReference type="GeneID" id="11970305"/>
<dbReference type="KEGG" id="mez:Mtc_0421"/>
<dbReference type="HOGENOM" id="CLU_543607_0_0_2"/>
<feature type="transmembrane region" description="Helical" evidence="2">
    <location>
        <begin position="20"/>
        <end position="37"/>
    </location>
</feature>
<evidence type="ECO:0000313" key="3">
    <source>
        <dbReference type="EMBL" id="AFC99188.1"/>
    </source>
</evidence>
<evidence type="ECO:0000313" key="4">
    <source>
        <dbReference type="Proteomes" id="UP000005233"/>
    </source>
</evidence>
<dbReference type="Gene3D" id="2.60.40.10">
    <property type="entry name" value="Immunoglobulins"/>
    <property type="match status" value="2"/>
</dbReference>
<keyword evidence="2" id="KW-0812">Transmembrane</keyword>